<evidence type="ECO:0000313" key="8">
    <source>
        <dbReference type="Proteomes" id="UP000316968"/>
    </source>
</evidence>
<dbReference type="Pfam" id="PF08281">
    <property type="entry name" value="Sigma70_r4_2"/>
    <property type="match status" value="1"/>
</dbReference>
<dbReference type="GO" id="GO:0003677">
    <property type="term" value="F:DNA binding"/>
    <property type="evidence" value="ECO:0007669"/>
    <property type="project" value="InterPro"/>
</dbReference>
<dbReference type="InterPro" id="IPR013249">
    <property type="entry name" value="RNA_pol_sigma70_r4_t2"/>
</dbReference>
<evidence type="ECO:0000259" key="6">
    <source>
        <dbReference type="Pfam" id="PF08281"/>
    </source>
</evidence>
<dbReference type="InterPro" id="IPR014284">
    <property type="entry name" value="RNA_pol_sigma-70_dom"/>
</dbReference>
<dbReference type="GO" id="GO:0006352">
    <property type="term" value="P:DNA-templated transcription initiation"/>
    <property type="evidence" value="ECO:0007669"/>
    <property type="project" value="InterPro"/>
</dbReference>
<dbReference type="SUPFAM" id="SSF88659">
    <property type="entry name" value="Sigma3 and sigma4 domains of RNA polymerase sigma factors"/>
    <property type="match status" value="1"/>
</dbReference>
<dbReference type="GO" id="GO:0016987">
    <property type="term" value="F:sigma factor activity"/>
    <property type="evidence" value="ECO:0007669"/>
    <property type="project" value="UniProtKB-KW"/>
</dbReference>
<dbReference type="AlphaFoldDB" id="A0A4Y6UYQ1"/>
<evidence type="ECO:0000256" key="1">
    <source>
        <dbReference type="ARBA" id="ARBA00010641"/>
    </source>
</evidence>
<dbReference type="InterPro" id="IPR039425">
    <property type="entry name" value="RNA_pol_sigma-70-like"/>
</dbReference>
<accession>A0A4Y6UYQ1</accession>
<evidence type="ECO:0000259" key="5">
    <source>
        <dbReference type="Pfam" id="PF04542"/>
    </source>
</evidence>
<dbReference type="InterPro" id="IPR013325">
    <property type="entry name" value="RNA_pol_sigma_r2"/>
</dbReference>
<dbReference type="RefSeq" id="WP_141448808.1">
    <property type="nucleotide sequence ID" value="NZ_CP041217.1"/>
</dbReference>
<evidence type="ECO:0000256" key="4">
    <source>
        <dbReference type="ARBA" id="ARBA00023163"/>
    </source>
</evidence>
<feature type="domain" description="RNA polymerase sigma-70 region 2" evidence="5">
    <location>
        <begin position="6"/>
        <end position="71"/>
    </location>
</feature>
<dbReference type="NCBIfam" id="TIGR02937">
    <property type="entry name" value="sigma70-ECF"/>
    <property type="match status" value="1"/>
</dbReference>
<dbReference type="Pfam" id="PF04542">
    <property type="entry name" value="Sigma70_r2"/>
    <property type="match status" value="1"/>
</dbReference>
<dbReference type="PANTHER" id="PTHR43133">
    <property type="entry name" value="RNA POLYMERASE ECF-TYPE SIGMA FACTO"/>
    <property type="match status" value="1"/>
</dbReference>
<proteinExistence type="inferred from homology"/>
<dbReference type="SUPFAM" id="SSF88946">
    <property type="entry name" value="Sigma2 domain of RNA polymerase sigma factors"/>
    <property type="match status" value="1"/>
</dbReference>
<dbReference type="KEGG" id="saca:FFV09_16275"/>
<keyword evidence="2" id="KW-0805">Transcription regulation</keyword>
<dbReference type="Gene3D" id="1.10.10.10">
    <property type="entry name" value="Winged helix-like DNA-binding domain superfamily/Winged helix DNA-binding domain"/>
    <property type="match status" value="1"/>
</dbReference>
<keyword evidence="3" id="KW-0731">Sigma factor</keyword>
<dbReference type="OrthoDB" id="9785675at2"/>
<dbReference type="Gene3D" id="1.10.1740.10">
    <property type="match status" value="1"/>
</dbReference>
<gene>
    <name evidence="7" type="ORF">FFV09_16275</name>
</gene>
<dbReference type="EMBL" id="CP041217">
    <property type="protein sequence ID" value="QDH22264.1"/>
    <property type="molecule type" value="Genomic_DNA"/>
</dbReference>
<dbReference type="CDD" id="cd06171">
    <property type="entry name" value="Sigma70_r4"/>
    <property type="match status" value="1"/>
</dbReference>
<dbReference type="InterPro" id="IPR013324">
    <property type="entry name" value="RNA_pol_sigma_r3/r4-like"/>
</dbReference>
<evidence type="ECO:0000313" key="7">
    <source>
        <dbReference type="EMBL" id="QDH22264.1"/>
    </source>
</evidence>
<dbReference type="PANTHER" id="PTHR43133:SF51">
    <property type="entry name" value="RNA POLYMERASE SIGMA FACTOR"/>
    <property type="match status" value="1"/>
</dbReference>
<name>A0A4Y6UYQ1_SACBS</name>
<organism evidence="7 8">
    <name type="scientific">Saccharibacillus brassicae</name>
    <dbReference type="NCBI Taxonomy" id="2583377"/>
    <lineage>
        <taxon>Bacteria</taxon>
        <taxon>Bacillati</taxon>
        <taxon>Bacillota</taxon>
        <taxon>Bacilli</taxon>
        <taxon>Bacillales</taxon>
        <taxon>Paenibacillaceae</taxon>
        <taxon>Saccharibacillus</taxon>
    </lineage>
</organism>
<dbReference type="Proteomes" id="UP000316968">
    <property type="component" value="Chromosome"/>
</dbReference>
<comment type="similarity">
    <text evidence="1">Belongs to the sigma-70 factor family. ECF subfamily.</text>
</comment>
<evidence type="ECO:0000256" key="3">
    <source>
        <dbReference type="ARBA" id="ARBA00023082"/>
    </source>
</evidence>
<protein>
    <submittedName>
        <fullName evidence="7">RNA polymerase sigma factor</fullName>
    </submittedName>
</protein>
<feature type="domain" description="RNA polymerase sigma factor 70 region 4 type 2" evidence="6">
    <location>
        <begin position="105"/>
        <end position="155"/>
    </location>
</feature>
<sequence>MDDLELFETHKTTVYRYCLYMLKHRGDAEDACQEVFVKAMLADRSEVRSEKAWLMRIAANECHGMVRRRSRGRDKEQLAFLQSDPLRFAQSVEGGYERREASAEFGLLLQSVKPKFREALLLYYMADMPLADVADLLNVPLGTVKSRMNRGLKALRKLLEESNTQAEKRSGYHASNY</sequence>
<keyword evidence="4" id="KW-0804">Transcription</keyword>
<reference evidence="7 8" key="1">
    <citation type="submission" date="2019-06" db="EMBL/GenBank/DDBJ databases">
        <title>Saccharibacillus brassicae sp. nov., an endophytic bacterium isolated from Chinese cabbage seeds (Brassica pekinensis).</title>
        <authorList>
            <person name="Jiang L."/>
            <person name="Lee J."/>
            <person name="Kim S.W."/>
        </authorList>
    </citation>
    <scope>NUCLEOTIDE SEQUENCE [LARGE SCALE GENOMIC DNA]</scope>
    <source>
        <strain evidence="8">KCTC 43072 / ATSA2</strain>
    </source>
</reference>
<dbReference type="InterPro" id="IPR036388">
    <property type="entry name" value="WH-like_DNA-bd_sf"/>
</dbReference>
<dbReference type="InterPro" id="IPR007627">
    <property type="entry name" value="RNA_pol_sigma70_r2"/>
</dbReference>
<keyword evidence="8" id="KW-1185">Reference proteome</keyword>
<evidence type="ECO:0000256" key="2">
    <source>
        <dbReference type="ARBA" id="ARBA00023015"/>
    </source>
</evidence>